<dbReference type="OrthoDB" id="4691160at2759"/>
<dbReference type="Proteomes" id="UP000182658">
    <property type="component" value="Unassembled WGS sequence"/>
</dbReference>
<protein>
    <submittedName>
        <fullName evidence="2">Uncharacterized protein</fullName>
    </submittedName>
</protein>
<gene>
    <name evidence="2" type="ORF">CONLIGDRAFT_670539</name>
</gene>
<keyword evidence="1" id="KW-0732">Signal</keyword>
<dbReference type="InParanoid" id="A0A1J7J668"/>
<feature type="chain" id="PRO_5011955872" evidence="1">
    <location>
        <begin position="20"/>
        <end position="144"/>
    </location>
</feature>
<evidence type="ECO:0000313" key="2">
    <source>
        <dbReference type="EMBL" id="OIW28777.1"/>
    </source>
</evidence>
<reference evidence="2 3" key="1">
    <citation type="submission" date="2016-10" db="EMBL/GenBank/DDBJ databases">
        <title>Draft genome sequence of Coniochaeta ligniaria NRRL30616, a lignocellulolytic fungus for bioabatement of inhibitors in plant biomass hydrolysates.</title>
        <authorList>
            <consortium name="DOE Joint Genome Institute"/>
            <person name="Jimenez D.J."/>
            <person name="Hector R.E."/>
            <person name="Riley R."/>
            <person name="Sun H."/>
            <person name="Grigoriev I.V."/>
            <person name="Van Elsas J.D."/>
            <person name="Nichols N.N."/>
        </authorList>
    </citation>
    <scope>NUCLEOTIDE SEQUENCE [LARGE SCALE GENOMIC DNA]</scope>
    <source>
        <strain evidence="2 3">NRRL 30616</strain>
    </source>
</reference>
<dbReference type="AlphaFoldDB" id="A0A1J7J668"/>
<organism evidence="2 3">
    <name type="scientific">Coniochaeta ligniaria NRRL 30616</name>
    <dbReference type="NCBI Taxonomy" id="1408157"/>
    <lineage>
        <taxon>Eukaryota</taxon>
        <taxon>Fungi</taxon>
        <taxon>Dikarya</taxon>
        <taxon>Ascomycota</taxon>
        <taxon>Pezizomycotina</taxon>
        <taxon>Sordariomycetes</taxon>
        <taxon>Sordariomycetidae</taxon>
        <taxon>Coniochaetales</taxon>
        <taxon>Coniochaetaceae</taxon>
        <taxon>Coniochaeta</taxon>
    </lineage>
</organism>
<feature type="signal peptide" evidence="1">
    <location>
        <begin position="1"/>
        <end position="19"/>
    </location>
</feature>
<sequence length="144" mass="14657">MKSTAVIASILALALSASATPVPALNKRVSWPCGGTGPCPVAISEFTLFSTPNNCAAADAIASHTSYKGYDSDTCHPVGEVTGGAAVFGVSETDGDRKCQLTVFKNGDCSDGGIPIGITPSPNAGCFSDAAGIQAFKVQCPWWN</sequence>
<accession>A0A1J7J668</accession>
<proteinExistence type="predicted"/>
<evidence type="ECO:0000256" key="1">
    <source>
        <dbReference type="SAM" id="SignalP"/>
    </source>
</evidence>
<dbReference type="EMBL" id="KV875098">
    <property type="protein sequence ID" value="OIW28777.1"/>
    <property type="molecule type" value="Genomic_DNA"/>
</dbReference>
<evidence type="ECO:0000313" key="3">
    <source>
        <dbReference type="Proteomes" id="UP000182658"/>
    </source>
</evidence>
<keyword evidence="3" id="KW-1185">Reference proteome</keyword>
<name>A0A1J7J668_9PEZI</name>